<dbReference type="Gene3D" id="3.40.50.300">
    <property type="entry name" value="P-loop containing nucleotide triphosphate hydrolases"/>
    <property type="match status" value="1"/>
</dbReference>
<sequence>MNLFTEASEKDQSANQPLAYRMRPRTLDEYIGQDAIIGKGRLLRRAIQADQLSSVIFYGPPGTGKTTLARVIANTTKRHFSTLNAVLSGVKELRYEIEEARQRLELYNRGTILFIDEVHRWNKSQQDALLPWVENGTVILIGATTENPYFEVNAALVSRSRIFQLKSLENEDLLAIARQALADKERGYGNYRVTFEDQALEHLVEIANGDARSLLNALQLAVETSTEHFPPANGKEIFISKDAAEQSIQKKAVLYDKEGDYHFDVISAFIKSVRGSDPDATLYWLARMVSAGEDPKFIFRRMLISACEDVGLADPNAIVVVQADAEAFERIGLPEGRFHLTHAALYLATTEKSNSTLAFFDALKGVEQQAQDEVPNHLRDASRDAKGFGHGQGYLYPHSYQDHWVAQQYLPSGLQGKVFYQPSNQGYEKNIQEKVQRHREEQLESVEVDAFVENLTFSPGDKQRQQWVNRTVSERGKLLSTVRTTLFESVQFRRSDRVLVCNAGHGLLLWEAFRKTAEGLVVAQVRSKDQLDHINHYADSLPELEKPQVHLADLKKLVASLEEDMRFEIIIGRNVFSRAREEQQLCTALVSRLARQGSLHLCESVPSKGSRLSDFLPPDLKPMFIQAEQLLYGEPTNALTNWDEEYLQSMFEAENLLAVVTSLDLTEQRMMGSDDIKRYMVSSYLPSFEKLGLEVDATALQRRLEDLLANRALHWRHHLAFVHASRQPITIVERDEKGTGAFAAVVKKVHGGN</sequence>
<keyword evidence="2" id="KW-0235">DNA replication</keyword>
<comment type="caution">
    <text evidence="6">The sequence shown here is derived from an EMBL/GenBank/DDBJ whole genome shotgun (WGS) entry which is preliminary data.</text>
</comment>
<dbReference type="CDD" id="cd18139">
    <property type="entry name" value="HLD_clamp_RarA"/>
    <property type="match status" value="1"/>
</dbReference>
<dbReference type="Gene3D" id="1.10.3710.10">
    <property type="entry name" value="DNA polymerase III clamp loader subunits, C-terminal domain"/>
    <property type="match status" value="1"/>
</dbReference>
<proteinExistence type="inferred from homology"/>
<dbReference type="CDD" id="cd00009">
    <property type="entry name" value="AAA"/>
    <property type="match status" value="1"/>
</dbReference>
<dbReference type="Pfam" id="PF12002">
    <property type="entry name" value="MgsA_C"/>
    <property type="match status" value="1"/>
</dbReference>
<dbReference type="InterPro" id="IPR003593">
    <property type="entry name" value="AAA+_ATPase"/>
</dbReference>
<dbReference type="SUPFAM" id="SSF52540">
    <property type="entry name" value="P-loop containing nucleoside triphosphate hydrolases"/>
    <property type="match status" value="1"/>
</dbReference>
<protein>
    <submittedName>
        <fullName evidence="6">Holliday junction ATP-dependent DNA helicase RuvB</fullName>
        <ecNumber evidence="6">3.6.4.12</ecNumber>
    </submittedName>
</protein>
<dbReference type="SUPFAM" id="SSF48019">
    <property type="entry name" value="post-AAA+ oligomerization domain-like"/>
    <property type="match status" value="1"/>
</dbReference>
<accession>A0A644Z1R4</accession>
<dbReference type="InterPro" id="IPR008921">
    <property type="entry name" value="DNA_pol3_clamp-load_cplx_C"/>
</dbReference>
<name>A0A644Z1R4_9ZZZZ</name>
<dbReference type="PANTHER" id="PTHR13779:SF7">
    <property type="entry name" value="ATPASE WRNIP1"/>
    <property type="match status" value="1"/>
</dbReference>
<dbReference type="Gene3D" id="1.10.8.60">
    <property type="match status" value="1"/>
</dbReference>
<dbReference type="FunFam" id="1.20.272.10:FF:000001">
    <property type="entry name" value="Putative AAA family ATPase"/>
    <property type="match status" value="1"/>
</dbReference>
<dbReference type="InterPro" id="IPR029063">
    <property type="entry name" value="SAM-dependent_MTases_sf"/>
</dbReference>
<dbReference type="GO" id="GO:0006261">
    <property type="term" value="P:DNA-templated DNA replication"/>
    <property type="evidence" value="ECO:0007669"/>
    <property type="project" value="TreeGrafter"/>
</dbReference>
<dbReference type="FunFam" id="3.40.50.300:FF:000137">
    <property type="entry name" value="Replication-associated recombination protein A"/>
    <property type="match status" value="1"/>
</dbReference>
<evidence type="ECO:0000256" key="2">
    <source>
        <dbReference type="ARBA" id="ARBA00022705"/>
    </source>
</evidence>
<dbReference type="SMART" id="SM00382">
    <property type="entry name" value="AAA"/>
    <property type="match status" value="1"/>
</dbReference>
<dbReference type="InterPro" id="IPR051314">
    <property type="entry name" value="AAA_ATPase_RarA/MGS1/WRNIP1"/>
</dbReference>
<dbReference type="SUPFAM" id="SSF53335">
    <property type="entry name" value="S-adenosyl-L-methionine-dependent methyltransferases"/>
    <property type="match status" value="1"/>
</dbReference>
<keyword evidence="6" id="KW-0378">Hydrolase</keyword>
<comment type="similarity">
    <text evidence="1">Belongs to the AAA ATPase family. RarA/MGS1/WRNIP1 subfamily.</text>
</comment>
<dbReference type="AlphaFoldDB" id="A0A644Z1R4"/>
<evidence type="ECO:0000256" key="1">
    <source>
        <dbReference type="ARBA" id="ARBA00008959"/>
    </source>
</evidence>
<dbReference type="GO" id="GO:0016887">
    <property type="term" value="F:ATP hydrolysis activity"/>
    <property type="evidence" value="ECO:0007669"/>
    <property type="project" value="InterPro"/>
</dbReference>
<evidence type="ECO:0000259" key="5">
    <source>
        <dbReference type="SMART" id="SM00382"/>
    </source>
</evidence>
<evidence type="ECO:0000256" key="4">
    <source>
        <dbReference type="ARBA" id="ARBA00022840"/>
    </source>
</evidence>
<feature type="domain" description="AAA+ ATPase" evidence="5">
    <location>
        <begin position="51"/>
        <end position="168"/>
    </location>
</feature>
<evidence type="ECO:0000313" key="6">
    <source>
        <dbReference type="EMBL" id="MPM34835.1"/>
    </source>
</evidence>
<dbReference type="GO" id="GO:0017116">
    <property type="term" value="F:single-stranded DNA helicase activity"/>
    <property type="evidence" value="ECO:0007669"/>
    <property type="project" value="TreeGrafter"/>
</dbReference>
<dbReference type="NCBIfam" id="NF009883">
    <property type="entry name" value="PRK13341.1-4"/>
    <property type="match status" value="1"/>
</dbReference>
<dbReference type="Pfam" id="PF00004">
    <property type="entry name" value="AAA"/>
    <property type="match status" value="1"/>
</dbReference>
<organism evidence="6">
    <name type="scientific">bioreactor metagenome</name>
    <dbReference type="NCBI Taxonomy" id="1076179"/>
    <lineage>
        <taxon>unclassified sequences</taxon>
        <taxon>metagenomes</taxon>
        <taxon>ecological metagenomes</taxon>
    </lineage>
</organism>
<dbReference type="InterPro" id="IPR021886">
    <property type="entry name" value="MgsA_C"/>
</dbReference>
<keyword evidence="3" id="KW-0547">Nucleotide-binding</keyword>
<dbReference type="InterPro" id="IPR032423">
    <property type="entry name" value="AAA_assoc_2"/>
</dbReference>
<dbReference type="EC" id="3.6.4.12" evidence="6"/>
<dbReference type="GO" id="GO:0005524">
    <property type="term" value="F:ATP binding"/>
    <property type="evidence" value="ECO:0007669"/>
    <property type="project" value="UniProtKB-KW"/>
</dbReference>
<dbReference type="GO" id="GO:0008047">
    <property type="term" value="F:enzyme activator activity"/>
    <property type="evidence" value="ECO:0007669"/>
    <property type="project" value="TreeGrafter"/>
</dbReference>
<evidence type="ECO:0000256" key="3">
    <source>
        <dbReference type="ARBA" id="ARBA00022741"/>
    </source>
</evidence>
<gene>
    <name evidence="6" type="primary">ruvB_47</name>
    <name evidence="6" type="ORF">SDC9_81425</name>
</gene>
<dbReference type="GO" id="GO:0003677">
    <property type="term" value="F:DNA binding"/>
    <property type="evidence" value="ECO:0007669"/>
    <property type="project" value="InterPro"/>
</dbReference>
<dbReference type="PANTHER" id="PTHR13779">
    <property type="entry name" value="WERNER HELICASE-INTERACTING PROTEIN 1 FAMILY MEMBER"/>
    <property type="match status" value="1"/>
</dbReference>
<dbReference type="NCBIfam" id="NF009881">
    <property type="entry name" value="PRK13341.1-2"/>
    <property type="match status" value="1"/>
</dbReference>
<dbReference type="EMBL" id="VSSQ01007095">
    <property type="protein sequence ID" value="MPM34835.1"/>
    <property type="molecule type" value="Genomic_DNA"/>
</dbReference>
<dbReference type="GO" id="GO:0000731">
    <property type="term" value="P:DNA synthesis involved in DNA repair"/>
    <property type="evidence" value="ECO:0007669"/>
    <property type="project" value="TreeGrafter"/>
</dbReference>
<keyword evidence="6" id="KW-0347">Helicase</keyword>
<dbReference type="InterPro" id="IPR003959">
    <property type="entry name" value="ATPase_AAA_core"/>
</dbReference>
<keyword evidence="4" id="KW-0067">ATP-binding</keyword>
<dbReference type="FunFam" id="1.10.8.60:FF:000029">
    <property type="entry name" value="Replication-associated recombination protein A"/>
    <property type="match status" value="1"/>
</dbReference>
<dbReference type="InterPro" id="IPR027417">
    <property type="entry name" value="P-loop_NTPase"/>
</dbReference>
<dbReference type="Gene3D" id="1.20.272.10">
    <property type="match status" value="1"/>
</dbReference>
<reference evidence="6" key="1">
    <citation type="submission" date="2019-08" db="EMBL/GenBank/DDBJ databases">
        <authorList>
            <person name="Kucharzyk K."/>
            <person name="Murdoch R.W."/>
            <person name="Higgins S."/>
            <person name="Loffler F."/>
        </authorList>
    </citation>
    <scope>NUCLEOTIDE SEQUENCE</scope>
</reference>
<dbReference type="Pfam" id="PF16193">
    <property type="entry name" value="AAA_assoc_2"/>
    <property type="match status" value="1"/>
</dbReference>